<evidence type="ECO:0000313" key="1">
    <source>
        <dbReference type="EMBL" id="ABU82372.1"/>
    </source>
</evidence>
<reference evidence="1 2" key="1">
    <citation type="journal article" date="2008" name="Genome Biol.">
        <title>A genomic analysis of the archaeal system Ignicoccus hospitalis-Nanoarchaeum equitans.</title>
        <authorList>
            <person name="Podar M."/>
            <person name="Anderson I."/>
            <person name="Makarova K.S."/>
            <person name="Elkins J.G."/>
            <person name="Ivanova N."/>
            <person name="Wall M.A."/>
            <person name="Lykidis A."/>
            <person name="Mavromatis K."/>
            <person name="Sun H."/>
            <person name="Hudson M.E."/>
            <person name="Chen W."/>
            <person name="Deciu C."/>
            <person name="Hutchison D."/>
            <person name="Eads J.R."/>
            <person name="Anderson A."/>
            <person name="Fernandes F."/>
            <person name="Szeto E."/>
            <person name="Lapidus A."/>
            <person name="Kyrpides N.C."/>
            <person name="Saier M.H.Jr."/>
            <person name="Richardson P.M."/>
            <person name="Rachel R."/>
            <person name="Huber H."/>
            <person name="Eisen J.A."/>
            <person name="Koonin E.V."/>
            <person name="Keller M."/>
            <person name="Stetter K.O."/>
        </authorList>
    </citation>
    <scope>NUCLEOTIDE SEQUENCE [LARGE SCALE GENOMIC DNA]</scope>
    <source>
        <strain evidence="2">KIN4/I / DSM 18386 / JCM 14125</strain>
    </source>
</reference>
<keyword evidence="2" id="KW-1185">Reference proteome</keyword>
<dbReference type="RefSeq" id="WP_012123336.1">
    <property type="nucleotide sequence ID" value="NC_009776.1"/>
</dbReference>
<dbReference type="OrthoDB" id="35904at2157"/>
<dbReference type="KEGG" id="iho:Igni_1196"/>
<dbReference type="AlphaFoldDB" id="A8ABS0"/>
<dbReference type="GeneID" id="5562442"/>
<proteinExistence type="predicted"/>
<dbReference type="HOGENOM" id="CLU_198715_0_0_2"/>
<dbReference type="EMBL" id="CP000816">
    <property type="protein sequence ID" value="ABU82372.1"/>
    <property type="molecule type" value="Genomic_DNA"/>
</dbReference>
<protein>
    <submittedName>
        <fullName evidence="1">Uncharacterized protein</fullName>
    </submittedName>
</protein>
<dbReference type="eggNOG" id="arCOG08842">
    <property type="taxonomic scope" value="Archaea"/>
</dbReference>
<gene>
    <name evidence="1" type="ordered locus">Igni_1196</name>
</gene>
<dbReference type="Proteomes" id="UP000000262">
    <property type="component" value="Chromosome"/>
</dbReference>
<dbReference type="STRING" id="453591.Igni_1196"/>
<sequence length="72" mass="8355">MPKEIPWHELTEEEKVVVEYFVAFKSVGEIIALQELRRKGIKRPTLVLDSLVKKGIIRHGEGCYSLAKEYRV</sequence>
<dbReference type="InterPro" id="IPR054264">
    <property type="entry name" value="PBP2"/>
</dbReference>
<dbReference type="Pfam" id="PF22511">
    <property type="entry name" value="PBP2"/>
    <property type="match status" value="1"/>
</dbReference>
<name>A8ABS0_IGNH4</name>
<accession>A8ABS0</accession>
<evidence type="ECO:0000313" key="2">
    <source>
        <dbReference type="Proteomes" id="UP000000262"/>
    </source>
</evidence>
<organism evidence="1 2">
    <name type="scientific">Ignicoccus hospitalis (strain KIN4/I / DSM 18386 / JCM 14125)</name>
    <dbReference type="NCBI Taxonomy" id="453591"/>
    <lineage>
        <taxon>Archaea</taxon>
        <taxon>Thermoproteota</taxon>
        <taxon>Thermoprotei</taxon>
        <taxon>Desulfurococcales</taxon>
        <taxon>Desulfurococcaceae</taxon>
        <taxon>Ignicoccus</taxon>
    </lineage>
</organism>